<protein>
    <submittedName>
        <fullName evidence="1">Uncharacterized protein</fullName>
    </submittedName>
</protein>
<dbReference type="KEGG" id="pyt:PKF023_11130"/>
<dbReference type="RefSeq" id="WP_281741648.1">
    <property type="nucleotide sequence ID" value="NZ_AP026973.1"/>
</dbReference>
<dbReference type="PROSITE" id="PS51257">
    <property type="entry name" value="PROKAR_LIPOPROTEIN"/>
    <property type="match status" value="1"/>
</dbReference>
<gene>
    <name evidence="1" type="ORF">PKF023_11130</name>
</gene>
<evidence type="ECO:0000313" key="1">
    <source>
        <dbReference type="EMBL" id="BDT77310.1"/>
    </source>
</evidence>
<reference evidence="1" key="1">
    <citation type="submission" date="2022-11" db="EMBL/GenBank/DDBJ databases">
        <title>Complete Genome Sequences of three Polynucleobacter sp. Subcluster PnecC Strains KF022, KF023, and KF032 Isolated from a Shallow Eutrophic Lake in Japan.</title>
        <authorList>
            <person name="Ogata Y."/>
            <person name="Watanabe K."/>
            <person name="Takemine S."/>
            <person name="Shindo C."/>
            <person name="Kurokawa R."/>
            <person name="Suda W."/>
        </authorList>
    </citation>
    <scope>NUCLEOTIDE SEQUENCE</scope>
    <source>
        <strain evidence="1">KF023</strain>
    </source>
</reference>
<dbReference type="Proteomes" id="UP001211097">
    <property type="component" value="Chromosome"/>
</dbReference>
<organism evidence="1">
    <name type="scientific">Polynucleobacter yangtzensis</name>
    <dbReference type="NCBI Taxonomy" id="1743159"/>
    <lineage>
        <taxon>Bacteria</taxon>
        <taxon>Pseudomonadati</taxon>
        <taxon>Pseudomonadota</taxon>
        <taxon>Betaproteobacteria</taxon>
        <taxon>Burkholderiales</taxon>
        <taxon>Burkholderiaceae</taxon>
        <taxon>Polynucleobacter</taxon>
    </lineage>
</organism>
<sequence>MLRVAANKHHHWGRKTALGFGFIFTLGLLTACAAPLAVLSSSGTAAASTASTAAIANPSTAASLASTAATGKSPLEHAASAATKKECSFFNVIDSKPICIEVVLPTVTDKSEPLLGPADSSKDTAKQ</sequence>
<dbReference type="AlphaFoldDB" id="A0A9C7FAH4"/>
<dbReference type="EMBL" id="AP026973">
    <property type="protein sequence ID" value="BDT77310.1"/>
    <property type="molecule type" value="Genomic_DNA"/>
</dbReference>
<name>A0A9C7FAH4_9BURK</name>
<accession>A0A9C7FAH4</accession>
<proteinExistence type="predicted"/>